<protein>
    <submittedName>
        <fullName evidence="2">Uncharacterized protein</fullName>
    </submittedName>
</protein>
<sequence>MNLTGRYVAMVIFIIGTYGVNSLILDWCGSVCAQTKEKKVMAISIFTSIMSAFAGFSMGTAAMGWDCQMDNPETKTEVGTAG</sequence>
<evidence type="ECO:0000313" key="3">
    <source>
        <dbReference type="Proteomes" id="UP001408356"/>
    </source>
</evidence>
<organism evidence="2 3">
    <name type="scientific">Seiridium unicorne</name>
    <dbReference type="NCBI Taxonomy" id="138068"/>
    <lineage>
        <taxon>Eukaryota</taxon>
        <taxon>Fungi</taxon>
        <taxon>Dikarya</taxon>
        <taxon>Ascomycota</taxon>
        <taxon>Pezizomycotina</taxon>
        <taxon>Sordariomycetes</taxon>
        <taxon>Xylariomycetidae</taxon>
        <taxon>Amphisphaeriales</taxon>
        <taxon>Sporocadaceae</taxon>
        <taxon>Seiridium</taxon>
    </lineage>
</organism>
<keyword evidence="3" id="KW-1185">Reference proteome</keyword>
<feature type="transmembrane region" description="Helical" evidence="1">
    <location>
        <begin position="40"/>
        <end position="65"/>
    </location>
</feature>
<evidence type="ECO:0000313" key="2">
    <source>
        <dbReference type="EMBL" id="KAK9413150.1"/>
    </source>
</evidence>
<keyword evidence="1" id="KW-0472">Membrane</keyword>
<dbReference type="EMBL" id="JARVKF010000442">
    <property type="protein sequence ID" value="KAK9413150.1"/>
    <property type="molecule type" value="Genomic_DNA"/>
</dbReference>
<evidence type="ECO:0000256" key="1">
    <source>
        <dbReference type="SAM" id="Phobius"/>
    </source>
</evidence>
<gene>
    <name evidence="2" type="ORF">SUNI508_12035</name>
</gene>
<comment type="caution">
    <text evidence="2">The sequence shown here is derived from an EMBL/GenBank/DDBJ whole genome shotgun (WGS) entry which is preliminary data.</text>
</comment>
<keyword evidence="1" id="KW-0812">Transmembrane</keyword>
<accession>A0ABR2UEU3</accession>
<keyword evidence="1" id="KW-1133">Transmembrane helix</keyword>
<proteinExistence type="predicted"/>
<name>A0ABR2UEU3_9PEZI</name>
<dbReference type="Proteomes" id="UP001408356">
    <property type="component" value="Unassembled WGS sequence"/>
</dbReference>
<feature type="transmembrane region" description="Helical" evidence="1">
    <location>
        <begin position="6"/>
        <end position="28"/>
    </location>
</feature>
<reference evidence="2 3" key="1">
    <citation type="journal article" date="2024" name="J. Plant Pathol.">
        <title>Sequence and assembly of the genome of Seiridium unicorne, isolate CBS 538.82, causal agent of cypress canker disease.</title>
        <authorList>
            <person name="Scali E."/>
            <person name="Rocca G.D."/>
            <person name="Danti R."/>
            <person name="Garbelotto M."/>
            <person name="Barberini S."/>
            <person name="Baroncelli R."/>
            <person name="Emiliani G."/>
        </authorList>
    </citation>
    <scope>NUCLEOTIDE SEQUENCE [LARGE SCALE GENOMIC DNA]</scope>
    <source>
        <strain evidence="2 3">BM-138-508</strain>
    </source>
</reference>